<protein>
    <submittedName>
        <fullName evidence="3">Toprim domain-containing protein</fullName>
    </submittedName>
</protein>
<organism evidence="3 4">
    <name type="scientific">Geoanaerobacter pelophilus</name>
    <dbReference type="NCBI Taxonomy" id="60036"/>
    <lineage>
        <taxon>Bacteria</taxon>
        <taxon>Pseudomonadati</taxon>
        <taxon>Thermodesulfobacteriota</taxon>
        <taxon>Desulfuromonadia</taxon>
        <taxon>Geobacterales</taxon>
        <taxon>Geobacteraceae</taxon>
        <taxon>Geoanaerobacter</taxon>
    </lineage>
</organism>
<feature type="domain" description="Toprim" evidence="2">
    <location>
        <begin position="194"/>
        <end position="280"/>
    </location>
</feature>
<reference evidence="3 4" key="1">
    <citation type="submission" date="2021-05" db="EMBL/GenBank/DDBJ databases">
        <title>The draft genome of Geobacter pelophilus DSM 12255.</title>
        <authorList>
            <person name="Xu Z."/>
            <person name="Masuda Y."/>
            <person name="Itoh H."/>
            <person name="Senoo K."/>
        </authorList>
    </citation>
    <scope>NUCLEOTIDE SEQUENCE [LARGE SCALE GENOMIC DNA]</scope>
    <source>
        <strain evidence="3 4">DSM 12255</strain>
    </source>
</reference>
<name>A0AAW4L6Y4_9BACT</name>
<proteinExistence type="predicted"/>
<dbReference type="Pfam" id="PF13362">
    <property type="entry name" value="Toprim_3"/>
    <property type="match status" value="1"/>
</dbReference>
<evidence type="ECO:0000313" key="4">
    <source>
        <dbReference type="Proteomes" id="UP000811899"/>
    </source>
</evidence>
<dbReference type="PROSITE" id="PS50880">
    <property type="entry name" value="TOPRIM"/>
    <property type="match status" value="1"/>
</dbReference>
<dbReference type="InterPro" id="IPR034154">
    <property type="entry name" value="TOPRIM_DnaG/twinkle"/>
</dbReference>
<accession>A0AAW4L6Y4</accession>
<dbReference type="InterPro" id="IPR006171">
    <property type="entry name" value="TOPRIM_dom"/>
</dbReference>
<evidence type="ECO:0000259" key="2">
    <source>
        <dbReference type="PROSITE" id="PS50880"/>
    </source>
</evidence>
<keyword evidence="4" id="KW-1185">Reference proteome</keyword>
<dbReference type="SMART" id="SM00493">
    <property type="entry name" value="TOPRIM"/>
    <property type="match status" value="1"/>
</dbReference>
<gene>
    <name evidence="3" type="ORF">KI809_08530</name>
</gene>
<dbReference type="Proteomes" id="UP000811899">
    <property type="component" value="Unassembled WGS sequence"/>
</dbReference>
<evidence type="ECO:0000313" key="3">
    <source>
        <dbReference type="EMBL" id="MBT0664345.1"/>
    </source>
</evidence>
<dbReference type="AlphaFoldDB" id="A0AAW4L6Y4"/>
<feature type="coiled-coil region" evidence="1">
    <location>
        <begin position="85"/>
        <end position="116"/>
    </location>
</feature>
<evidence type="ECO:0000256" key="1">
    <source>
        <dbReference type="SAM" id="Coils"/>
    </source>
</evidence>
<keyword evidence="1" id="KW-0175">Coiled coil</keyword>
<sequence length="280" mass="29772">MNDDPYHAISAACSEIGTAPPDYPLLIDSRVHRYHDTMNDRLRQKNGWYVAYNNPDGTTGGTVGSHKLQTSRNWCTTITRAFTLAEKAEFALKQAAARAQAENNRLQRETATASKAASLWIRSHPADPAHPYIIRKGIHPHRARQTGGSLVLDYRDSGGTITTLQFIDGDGGKRFLSNGRVAGSSHRFGPKITDCIILAEGFATGATLHEATGHPVCVCGSAGNIAPVAIGIREKFPAISIIIAGDADPVGSKAANTAAELVGGVVCLPDFDGERGTNGD</sequence>
<dbReference type="RefSeq" id="WP_214171125.1">
    <property type="nucleotide sequence ID" value="NZ_JAHCVJ010000003.1"/>
</dbReference>
<comment type="caution">
    <text evidence="3">The sequence shown here is derived from an EMBL/GenBank/DDBJ whole genome shotgun (WGS) entry which is preliminary data.</text>
</comment>
<dbReference type="CDD" id="cd01029">
    <property type="entry name" value="TOPRIM_primases"/>
    <property type="match status" value="1"/>
</dbReference>
<dbReference type="EMBL" id="JAHCVJ010000003">
    <property type="protein sequence ID" value="MBT0664345.1"/>
    <property type="molecule type" value="Genomic_DNA"/>
</dbReference>